<organism evidence="2 3">
    <name type="scientific">Thiocapsa roseopersicina</name>
    <dbReference type="NCBI Taxonomy" id="1058"/>
    <lineage>
        <taxon>Bacteria</taxon>
        <taxon>Pseudomonadati</taxon>
        <taxon>Pseudomonadota</taxon>
        <taxon>Gammaproteobacteria</taxon>
        <taxon>Chromatiales</taxon>
        <taxon>Chromatiaceae</taxon>
        <taxon>Thiocapsa</taxon>
    </lineage>
</organism>
<dbReference type="Proteomes" id="UP000198816">
    <property type="component" value="Unassembled WGS sequence"/>
</dbReference>
<keyword evidence="1" id="KW-1133">Transmembrane helix</keyword>
<evidence type="ECO:0000313" key="2">
    <source>
        <dbReference type="EMBL" id="SDX72839.1"/>
    </source>
</evidence>
<reference evidence="3" key="1">
    <citation type="submission" date="2016-10" db="EMBL/GenBank/DDBJ databases">
        <authorList>
            <person name="Varghese N."/>
            <person name="Submissions S."/>
        </authorList>
    </citation>
    <scope>NUCLEOTIDE SEQUENCE [LARGE SCALE GENOMIC DNA]</scope>
    <source>
        <strain evidence="3">DSM 217</strain>
    </source>
</reference>
<dbReference type="STRING" id="1058.SAMN05421783_1801"/>
<keyword evidence="1" id="KW-0472">Membrane</keyword>
<sequence length="194" mass="22598">MIRIEFSEQDLKKIQQLRYEHPHPRVRKRMEALWLKSKGLAHREICRLAGISSNTLRQYLGMFQSGGIKKLTELNFYAPTSELEQHRYRLEAHFRKHPPATINEAATMIEELTGIKRSPSAVGRFLNSLDMAPRRVGTIPSKADPEKQEHFRINELEPRLEEARQGKRAIFLSMLLTLYWVPFSVFCGHSPVYL</sequence>
<proteinExistence type="predicted"/>
<feature type="transmembrane region" description="Helical" evidence="1">
    <location>
        <begin position="169"/>
        <end position="192"/>
    </location>
</feature>
<protein>
    <submittedName>
        <fullName evidence="2">Transposase</fullName>
    </submittedName>
</protein>
<dbReference type="InterPro" id="IPR009057">
    <property type="entry name" value="Homeodomain-like_sf"/>
</dbReference>
<gene>
    <name evidence="2" type="ORF">SAMN05421783_1801</name>
</gene>
<dbReference type="Pfam" id="PF13384">
    <property type="entry name" value="HTH_23"/>
    <property type="match status" value="1"/>
</dbReference>
<accession>A0A1H3E4J6</accession>
<evidence type="ECO:0000256" key="1">
    <source>
        <dbReference type="SAM" id="Phobius"/>
    </source>
</evidence>
<keyword evidence="3" id="KW-1185">Reference proteome</keyword>
<keyword evidence="1" id="KW-0812">Transmembrane</keyword>
<dbReference type="AlphaFoldDB" id="A0A1H3E4J6"/>
<evidence type="ECO:0000313" key="3">
    <source>
        <dbReference type="Proteomes" id="UP000198816"/>
    </source>
</evidence>
<name>A0A1H3E4J6_THIRO</name>
<dbReference type="EMBL" id="FNNZ01000080">
    <property type="protein sequence ID" value="SDX72839.1"/>
    <property type="molecule type" value="Genomic_DNA"/>
</dbReference>
<dbReference type="SUPFAM" id="SSF46689">
    <property type="entry name" value="Homeodomain-like"/>
    <property type="match status" value="1"/>
</dbReference>